<dbReference type="PANTHER" id="PTHR48182">
    <property type="entry name" value="PROTEIN SERAC1"/>
    <property type="match status" value="1"/>
</dbReference>
<evidence type="ECO:0000313" key="7">
    <source>
        <dbReference type="EMBL" id="RPB08212.1"/>
    </source>
</evidence>
<dbReference type="OrthoDB" id="7464126at2759"/>
<dbReference type="PANTHER" id="PTHR48182:SF2">
    <property type="entry name" value="PROTEIN SERAC1"/>
    <property type="match status" value="1"/>
</dbReference>
<dbReference type="Proteomes" id="UP000277580">
    <property type="component" value="Unassembled WGS sequence"/>
</dbReference>
<keyword evidence="8" id="KW-1185">Reference proteome</keyword>
<comment type="subcellular location">
    <subcellularLocation>
        <location evidence="2">Endoplasmic reticulum</location>
    </subcellularLocation>
    <subcellularLocation>
        <location evidence="3">Membrane</location>
    </subcellularLocation>
    <subcellularLocation>
        <location evidence="1">Mitochondrion</location>
    </subcellularLocation>
</comment>
<evidence type="ECO:0000256" key="5">
    <source>
        <dbReference type="ARBA" id="ARBA00023128"/>
    </source>
</evidence>
<keyword evidence="4" id="KW-0256">Endoplasmic reticulum</keyword>
<dbReference type="InterPro" id="IPR029058">
    <property type="entry name" value="AB_hydrolase_fold"/>
</dbReference>
<proteinExistence type="predicted"/>
<evidence type="ECO:0000256" key="6">
    <source>
        <dbReference type="ARBA" id="ARBA00023136"/>
    </source>
</evidence>
<evidence type="ECO:0000313" key="8">
    <source>
        <dbReference type="Proteomes" id="UP000277580"/>
    </source>
</evidence>
<organism evidence="7 8">
    <name type="scientific">Morchella conica CCBAS932</name>
    <dbReference type="NCBI Taxonomy" id="1392247"/>
    <lineage>
        <taxon>Eukaryota</taxon>
        <taxon>Fungi</taxon>
        <taxon>Dikarya</taxon>
        <taxon>Ascomycota</taxon>
        <taxon>Pezizomycotina</taxon>
        <taxon>Pezizomycetes</taxon>
        <taxon>Pezizales</taxon>
        <taxon>Morchellaceae</taxon>
        <taxon>Morchella</taxon>
    </lineage>
</organism>
<dbReference type="InParanoid" id="A0A3N4KFU4"/>
<evidence type="ECO:0008006" key="9">
    <source>
        <dbReference type="Google" id="ProtNLM"/>
    </source>
</evidence>
<gene>
    <name evidence="7" type="ORF">P167DRAFT_539411</name>
</gene>
<dbReference type="EMBL" id="ML119166">
    <property type="protein sequence ID" value="RPB08212.1"/>
    <property type="molecule type" value="Genomic_DNA"/>
</dbReference>
<dbReference type="InterPro" id="IPR052374">
    <property type="entry name" value="SERAC1"/>
</dbReference>
<accession>A0A3N4KFU4</accession>
<dbReference type="GO" id="GO:0016020">
    <property type="term" value="C:membrane"/>
    <property type="evidence" value="ECO:0007669"/>
    <property type="project" value="UniProtKB-SubCell"/>
</dbReference>
<dbReference type="SUPFAM" id="SSF53474">
    <property type="entry name" value="alpha/beta-Hydrolases"/>
    <property type="match status" value="1"/>
</dbReference>
<dbReference type="GO" id="GO:0005783">
    <property type="term" value="C:endoplasmic reticulum"/>
    <property type="evidence" value="ECO:0007669"/>
    <property type="project" value="UniProtKB-SubCell"/>
</dbReference>
<evidence type="ECO:0000256" key="3">
    <source>
        <dbReference type="ARBA" id="ARBA00004370"/>
    </source>
</evidence>
<reference evidence="7 8" key="1">
    <citation type="journal article" date="2018" name="Nat. Ecol. Evol.">
        <title>Pezizomycetes genomes reveal the molecular basis of ectomycorrhizal truffle lifestyle.</title>
        <authorList>
            <person name="Murat C."/>
            <person name="Payen T."/>
            <person name="Noel B."/>
            <person name="Kuo A."/>
            <person name="Morin E."/>
            <person name="Chen J."/>
            <person name="Kohler A."/>
            <person name="Krizsan K."/>
            <person name="Balestrini R."/>
            <person name="Da Silva C."/>
            <person name="Montanini B."/>
            <person name="Hainaut M."/>
            <person name="Levati E."/>
            <person name="Barry K.W."/>
            <person name="Belfiori B."/>
            <person name="Cichocki N."/>
            <person name="Clum A."/>
            <person name="Dockter R.B."/>
            <person name="Fauchery L."/>
            <person name="Guy J."/>
            <person name="Iotti M."/>
            <person name="Le Tacon F."/>
            <person name="Lindquist E.A."/>
            <person name="Lipzen A."/>
            <person name="Malagnac F."/>
            <person name="Mello A."/>
            <person name="Molinier V."/>
            <person name="Miyauchi S."/>
            <person name="Poulain J."/>
            <person name="Riccioni C."/>
            <person name="Rubini A."/>
            <person name="Sitrit Y."/>
            <person name="Splivallo R."/>
            <person name="Traeger S."/>
            <person name="Wang M."/>
            <person name="Zifcakova L."/>
            <person name="Wipf D."/>
            <person name="Zambonelli A."/>
            <person name="Paolocci F."/>
            <person name="Nowrousian M."/>
            <person name="Ottonello S."/>
            <person name="Baldrian P."/>
            <person name="Spatafora J.W."/>
            <person name="Henrissat B."/>
            <person name="Nagy L.G."/>
            <person name="Aury J.M."/>
            <person name="Wincker P."/>
            <person name="Grigoriev I.V."/>
            <person name="Bonfante P."/>
            <person name="Martin F.M."/>
        </authorList>
    </citation>
    <scope>NUCLEOTIDE SEQUENCE [LARGE SCALE GENOMIC DNA]</scope>
    <source>
        <strain evidence="7 8">CCBAS932</strain>
    </source>
</reference>
<keyword evidence="6" id="KW-0472">Membrane</keyword>
<evidence type="ECO:0000256" key="2">
    <source>
        <dbReference type="ARBA" id="ARBA00004240"/>
    </source>
</evidence>
<sequence>MISLIISCVCTILALALSWFFSPWTYRGYPKSAPLKNTAPIPDKRDLSEKITYWRISGIPEDCDNNKLMDCLRDFDKSFKIEPSDLSLYPGCYDRKQVAVIRTKGSPDSFRRIKSEASYFMIPGLSTDGVMVDRNFYHLTPLNRPEDGDDMIDVIAVAGLEGHAIESWRNTKSGEMWLQNHLPKDIKNIRILTYGYNTDLIGDTMEDTILDLRSNLFTHLLNVRKTAQEKKRPIIFIGHGFGGILILQTLLESKSRKIYEHILNATRALFFFGVPHQGFRTSKLEARIKDMSRDGDPSAAVMLLEKLRQNSEFLISQRNDLVDIWDKINLYSFYEKVKTPIIVQTASGQCEPKERAEETVQKMSSRLFMPREIAVGVSKTHSEMIRFISDEDPTYITFKRNMEEEVANVLESLEEEKNEPKEFLFKLSEPQTRSLPAPIGYHAGYSFSGFNGTISSVTEHIETESS</sequence>
<name>A0A3N4KFU4_9PEZI</name>
<dbReference type="AlphaFoldDB" id="A0A3N4KFU4"/>
<evidence type="ECO:0000256" key="4">
    <source>
        <dbReference type="ARBA" id="ARBA00022824"/>
    </source>
</evidence>
<protein>
    <recommendedName>
        <fullName evidence="9">DUF676 domain-containing protein</fullName>
    </recommendedName>
</protein>
<dbReference type="GO" id="GO:0005739">
    <property type="term" value="C:mitochondrion"/>
    <property type="evidence" value="ECO:0007669"/>
    <property type="project" value="UniProtKB-SubCell"/>
</dbReference>
<evidence type="ECO:0000256" key="1">
    <source>
        <dbReference type="ARBA" id="ARBA00004173"/>
    </source>
</evidence>
<keyword evidence="5" id="KW-0496">Mitochondrion</keyword>